<dbReference type="AlphaFoldDB" id="V4BLC4"/>
<protein>
    <recommendedName>
        <fullName evidence="1">J domain-containing protein</fullName>
    </recommendedName>
</protein>
<dbReference type="SUPFAM" id="SSF46565">
    <property type="entry name" value="Chaperone J-domain"/>
    <property type="match status" value="1"/>
</dbReference>
<dbReference type="CDD" id="cd06257">
    <property type="entry name" value="DnaJ"/>
    <property type="match status" value="1"/>
</dbReference>
<dbReference type="GO" id="GO:0005789">
    <property type="term" value="C:endoplasmic reticulum membrane"/>
    <property type="evidence" value="ECO:0007669"/>
    <property type="project" value="TreeGrafter"/>
</dbReference>
<keyword evidence="3" id="KW-1185">Reference proteome</keyword>
<dbReference type="PANTHER" id="PTHR43908:SF3">
    <property type="entry name" value="AT29763P-RELATED"/>
    <property type="match status" value="1"/>
</dbReference>
<evidence type="ECO:0000259" key="1">
    <source>
        <dbReference type="PROSITE" id="PS50076"/>
    </source>
</evidence>
<dbReference type="EMBL" id="KB202591">
    <property type="protein sequence ID" value="ESO89414.1"/>
    <property type="molecule type" value="Genomic_DNA"/>
</dbReference>
<dbReference type="InterPro" id="IPR001623">
    <property type="entry name" value="DnaJ_domain"/>
</dbReference>
<dbReference type="CTD" id="20232451"/>
<dbReference type="OrthoDB" id="10250354at2759"/>
<dbReference type="SMART" id="SM00271">
    <property type="entry name" value="DnaJ"/>
    <property type="match status" value="1"/>
</dbReference>
<dbReference type="Proteomes" id="UP000030746">
    <property type="component" value="Unassembled WGS sequence"/>
</dbReference>
<dbReference type="Pfam" id="PF00226">
    <property type="entry name" value="DnaJ"/>
    <property type="match status" value="1"/>
</dbReference>
<dbReference type="GO" id="GO:0030544">
    <property type="term" value="F:Hsp70 protein binding"/>
    <property type="evidence" value="ECO:0007669"/>
    <property type="project" value="TreeGrafter"/>
</dbReference>
<dbReference type="GO" id="GO:0071218">
    <property type="term" value="P:cellular response to misfolded protein"/>
    <property type="evidence" value="ECO:0007669"/>
    <property type="project" value="TreeGrafter"/>
</dbReference>
<dbReference type="GeneID" id="20232451"/>
<dbReference type="OMA" id="AEPFREI"/>
<feature type="non-terminal residue" evidence="2">
    <location>
        <position position="61"/>
    </location>
</feature>
<reference evidence="2 3" key="1">
    <citation type="journal article" date="2013" name="Nature">
        <title>Insights into bilaterian evolution from three spiralian genomes.</title>
        <authorList>
            <person name="Simakov O."/>
            <person name="Marletaz F."/>
            <person name="Cho S.J."/>
            <person name="Edsinger-Gonzales E."/>
            <person name="Havlak P."/>
            <person name="Hellsten U."/>
            <person name="Kuo D.H."/>
            <person name="Larsson T."/>
            <person name="Lv J."/>
            <person name="Arendt D."/>
            <person name="Savage R."/>
            <person name="Osoegawa K."/>
            <person name="de Jong P."/>
            <person name="Grimwood J."/>
            <person name="Chapman J.A."/>
            <person name="Shapiro H."/>
            <person name="Aerts A."/>
            <person name="Otillar R.P."/>
            <person name="Terry A.Y."/>
            <person name="Boore J.L."/>
            <person name="Grigoriev I.V."/>
            <person name="Lindberg D.R."/>
            <person name="Seaver E.C."/>
            <person name="Weisblat D.A."/>
            <person name="Putnam N.H."/>
            <person name="Rokhsar D.S."/>
        </authorList>
    </citation>
    <scope>NUCLEOTIDE SEQUENCE [LARGE SCALE GENOMIC DNA]</scope>
</reference>
<dbReference type="Gene3D" id="1.10.287.110">
    <property type="entry name" value="DnaJ domain"/>
    <property type="match status" value="1"/>
</dbReference>
<gene>
    <name evidence="2" type="ORF">LOTGIDRAFT_125136</name>
</gene>
<dbReference type="KEGG" id="lgi:LOTGIDRAFT_125136"/>
<name>V4BLC4_LOTGI</name>
<dbReference type="InterPro" id="IPR036869">
    <property type="entry name" value="J_dom_sf"/>
</dbReference>
<feature type="domain" description="J" evidence="1">
    <location>
        <begin position="4"/>
        <end position="61"/>
    </location>
</feature>
<proteinExistence type="predicted"/>
<evidence type="ECO:0000313" key="3">
    <source>
        <dbReference type="Proteomes" id="UP000030746"/>
    </source>
</evidence>
<dbReference type="HOGENOM" id="CLU_017633_18_2_1"/>
<evidence type="ECO:0000313" key="2">
    <source>
        <dbReference type="EMBL" id="ESO89414.1"/>
    </source>
</evidence>
<accession>V4BLC4</accession>
<dbReference type="PROSITE" id="PS50076">
    <property type="entry name" value="DNAJ_2"/>
    <property type="match status" value="1"/>
</dbReference>
<organism evidence="2 3">
    <name type="scientific">Lottia gigantea</name>
    <name type="common">Giant owl limpet</name>
    <dbReference type="NCBI Taxonomy" id="225164"/>
    <lineage>
        <taxon>Eukaryota</taxon>
        <taxon>Metazoa</taxon>
        <taxon>Spiralia</taxon>
        <taxon>Lophotrochozoa</taxon>
        <taxon>Mollusca</taxon>
        <taxon>Gastropoda</taxon>
        <taxon>Patellogastropoda</taxon>
        <taxon>Lottioidea</taxon>
        <taxon>Lottiidae</taxon>
        <taxon>Lottia</taxon>
    </lineage>
</organism>
<dbReference type="RefSeq" id="XP_009059779.1">
    <property type="nucleotide sequence ID" value="XM_009061531.1"/>
</dbReference>
<dbReference type="PANTHER" id="PTHR43908">
    <property type="entry name" value="AT29763P-RELATED"/>
    <property type="match status" value="1"/>
</dbReference>
<sequence length="61" mass="7125">MTKNHFDVLGLKPGVNEDELKKAYRKLAKQWHPDKNSAEGAEEKFKEISNSYEYLLSADRR</sequence>
<dbReference type="PRINTS" id="PR00625">
    <property type="entry name" value="JDOMAIN"/>
</dbReference>
<dbReference type="STRING" id="225164.V4BLC4"/>
<dbReference type="InterPro" id="IPR051100">
    <property type="entry name" value="DnaJ_subfamily_B/C"/>
</dbReference>